<dbReference type="RefSeq" id="WP_137118985.1">
    <property type="nucleotide sequence ID" value="NZ_CP032326.1"/>
</dbReference>
<accession>A0A4D8PU05</accession>
<evidence type="ECO:0008006" key="3">
    <source>
        <dbReference type="Google" id="ProtNLM"/>
    </source>
</evidence>
<keyword evidence="1" id="KW-0614">Plasmid</keyword>
<evidence type="ECO:0000313" key="1">
    <source>
        <dbReference type="EMBL" id="QCO00278.1"/>
    </source>
</evidence>
<dbReference type="GO" id="GO:0016491">
    <property type="term" value="F:oxidoreductase activity"/>
    <property type="evidence" value="ECO:0007669"/>
    <property type="project" value="InterPro"/>
</dbReference>
<dbReference type="SUPFAM" id="SSF47240">
    <property type="entry name" value="Ferritin-like"/>
    <property type="match status" value="1"/>
</dbReference>
<dbReference type="InterPro" id="IPR025859">
    <property type="entry name" value="AurF/CmlI"/>
</dbReference>
<evidence type="ECO:0000313" key="2">
    <source>
        <dbReference type="Proteomes" id="UP000298595"/>
    </source>
</evidence>
<sequence>MSISVGLLDRLITLSRRSRCDISDRFAWPAAVSTRKLWCDEELLSTFGTGAHDRLTRDDLAALSKWEAVNFFSLNVYGIKDAMAFLCKKMYEDRYIPTREYMHIFLAEENDHLWFFAKFCIDYVGKIYSSRWPRTEETTSDLEEDFLMFSSILIFEEFVDFYNKRVGDNLEVEPILRDINYQHHIDESRHVSFGREVVRALFADIMESSTNPDATRAALEKKIINRFTYFITMMYNPSTYEDSQVYTRAGFQSAFQMRNELRNAPERRQHHHRWFQRTAEFFRRTGVVRDTGFLLSC</sequence>
<geneLocation type="plasmid" evidence="1 2">
    <name>p5</name>
</geneLocation>
<proteinExistence type="predicted"/>
<dbReference type="Gene3D" id="1.10.620.20">
    <property type="entry name" value="Ribonucleotide Reductase, subunit A"/>
    <property type="match status" value="1"/>
</dbReference>
<dbReference type="InterPro" id="IPR012348">
    <property type="entry name" value="RNR-like"/>
</dbReference>
<organism evidence="1 2">
    <name type="scientific">Azospirillum argentinense</name>
    <dbReference type="NCBI Taxonomy" id="2970906"/>
    <lineage>
        <taxon>Bacteria</taxon>
        <taxon>Pseudomonadati</taxon>
        <taxon>Pseudomonadota</taxon>
        <taxon>Alphaproteobacteria</taxon>
        <taxon>Rhodospirillales</taxon>
        <taxon>Azospirillaceae</taxon>
        <taxon>Azospirillum</taxon>
    </lineage>
</organism>
<dbReference type="EMBL" id="CP032326">
    <property type="protein sequence ID" value="QCO00278.1"/>
    <property type="molecule type" value="Genomic_DNA"/>
</dbReference>
<dbReference type="Pfam" id="PF11583">
    <property type="entry name" value="AurF"/>
    <property type="match status" value="1"/>
</dbReference>
<dbReference type="InterPro" id="IPR009078">
    <property type="entry name" value="Ferritin-like_SF"/>
</dbReference>
<gene>
    <name evidence="1" type="ORF">D3093_34160</name>
</gene>
<protein>
    <recommendedName>
        <fullName evidence="3">AurF domain containing protein</fullName>
    </recommendedName>
</protein>
<reference evidence="1 2" key="1">
    <citation type="submission" date="2018-09" db="EMBL/GenBank/DDBJ databases">
        <title>Whole genome based analysis of evolution and adaptive divergence in Indian and Brazilian strains of Azospirillum brasilense.</title>
        <authorList>
            <person name="Singh C."/>
            <person name="Tripathi A.K."/>
        </authorList>
    </citation>
    <scope>NUCLEOTIDE SEQUENCE [LARGE SCALE GENOMIC DNA]</scope>
    <source>
        <strain evidence="1 2">MTCC4035</strain>
        <plasmid evidence="1 2">p5</plasmid>
    </source>
</reference>
<dbReference type="AlphaFoldDB" id="A0A4D8PU05"/>
<dbReference type="Proteomes" id="UP000298595">
    <property type="component" value="Plasmid p5"/>
</dbReference>
<name>A0A4D8PU05_9PROT</name>
<dbReference type="KEGG" id="aare:D3093_34160"/>